<dbReference type="EMBL" id="AP019514">
    <property type="protein sequence ID" value="BBI61568.1"/>
    <property type="molecule type" value="Genomic_DNA"/>
</dbReference>
<proteinExistence type="predicted"/>
<organism evidence="3 4">
    <name type="scientific">Vreelandella sulfidaeris</name>
    <dbReference type="NCBI Taxonomy" id="115553"/>
    <lineage>
        <taxon>Bacteria</taxon>
        <taxon>Pseudomonadati</taxon>
        <taxon>Pseudomonadota</taxon>
        <taxon>Gammaproteobacteria</taxon>
        <taxon>Oceanospirillales</taxon>
        <taxon>Halomonadaceae</taxon>
        <taxon>Vreelandella</taxon>
    </lineage>
</organism>
<evidence type="ECO:0000313" key="4">
    <source>
        <dbReference type="Proteomes" id="UP000320231"/>
    </source>
</evidence>
<name>A0A455UB84_9GAMM</name>
<sequence>MLEGLAVAISNIDEVIELIKASPNAAEAREKLLAKTWQPGQVTAMLERAGLPLASRKSWMKGLV</sequence>
<comment type="catalytic activity">
    <reaction evidence="1">
        <text>ATP-dependent breakage, passage and rejoining of double-stranded DNA.</text>
        <dbReference type="EC" id="5.6.2.2"/>
    </reaction>
</comment>
<dbReference type="GO" id="GO:0005524">
    <property type="term" value="F:ATP binding"/>
    <property type="evidence" value="ECO:0007669"/>
    <property type="project" value="InterPro"/>
</dbReference>
<keyword evidence="2" id="KW-0799">Topoisomerase</keyword>
<dbReference type="InterPro" id="IPR013757">
    <property type="entry name" value="Topo_IIA_A_a_sf"/>
</dbReference>
<gene>
    <name evidence="3" type="ORF">HSBAA_28740</name>
</gene>
<keyword evidence="2" id="KW-0413">Isomerase</keyword>
<evidence type="ECO:0000313" key="3">
    <source>
        <dbReference type="EMBL" id="BBI61568.1"/>
    </source>
</evidence>
<dbReference type="GO" id="GO:0051276">
    <property type="term" value="P:chromosome organization"/>
    <property type="evidence" value="ECO:0007669"/>
    <property type="project" value="UniProtKB-ARBA"/>
</dbReference>
<protein>
    <submittedName>
        <fullName evidence="3">Uncharacterized protein</fullName>
    </submittedName>
</protein>
<dbReference type="Gene3D" id="1.10.268.10">
    <property type="entry name" value="Topoisomerase, domain 3"/>
    <property type="match status" value="1"/>
</dbReference>
<dbReference type="KEGG" id="hsr:HSBAA_28740"/>
<reference evidence="3 4" key="1">
    <citation type="journal article" date="2019" name="Microbiol. Resour. Announc.">
        <title>Complete Genome Sequence of Halomonas sulfidaeris Strain Esulfide1 Isolated from a Metal Sulfide Rock at a Depth of 2,200 Meters, Obtained Using Nanopore Sequencing.</title>
        <authorList>
            <person name="Saito M."/>
            <person name="Nishigata A."/>
            <person name="Galipon J."/>
            <person name="Arakawa K."/>
        </authorList>
    </citation>
    <scope>NUCLEOTIDE SEQUENCE [LARGE SCALE GENOMIC DNA]</scope>
    <source>
        <strain evidence="3 4">ATCC BAA-803</strain>
    </source>
</reference>
<dbReference type="GO" id="GO:0003918">
    <property type="term" value="F:DNA topoisomerase type II (double strand cut, ATP-hydrolyzing) activity"/>
    <property type="evidence" value="ECO:0007669"/>
    <property type="project" value="UniProtKB-EC"/>
</dbReference>
<dbReference type="InterPro" id="IPR013760">
    <property type="entry name" value="Topo_IIA-like_dom_sf"/>
</dbReference>
<dbReference type="SUPFAM" id="SSF56719">
    <property type="entry name" value="Type II DNA topoisomerase"/>
    <property type="match status" value="1"/>
</dbReference>
<dbReference type="GO" id="GO:0003677">
    <property type="term" value="F:DNA binding"/>
    <property type="evidence" value="ECO:0007669"/>
    <property type="project" value="InterPro"/>
</dbReference>
<dbReference type="Proteomes" id="UP000320231">
    <property type="component" value="Chromosome"/>
</dbReference>
<dbReference type="AlphaFoldDB" id="A0A455UB84"/>
<evidence type="ECO:0000256" key="2">
    <source>
        <dbReference type="ARBA" id="ARBA00023029"/>
    </source>
</evidence>
<accession>A0A455UB84</accession>
<evidence type="ECO:0000256" key="1">
    <source>
        <dbReference type="ARBA" id="ARBA00000185"/>
    </source>
</evidence>